<dbReference type="AlphaFoldDB" id="A0A172Q9X3"/>
<dbReference type="OrthoDB" id="9762085at2"/>
<gene>
    <name evidence="2" type="ORF">A0O21_09570</name>
</gene>
<name>A0A172Q9X3_9STRE</name>
<evidence type="ECO:0000313" key="2">
    <source>
        <dbReference type="EMBL" id="AND80227.1"/>
    </source>
</evidence>
<dbReference type="Gene3D" id="3.30.830.10">
    <property type="entry name" value="Metalloenzyme, LuxS/M16 peptidase-like"/>
    <property type="match status" value="2"/>
</dbReference>
<dbReference type="PANTHER" id="PTHR11851">
    <property type="entry name" value="METALLOPROTEASE"/>
    <property type="match status" value="1"/>
</dbReference>
<protein>
    <submittedName>
        <fullName evidence="2">Peptidase M16</fullName>
    </submittedName>
</protein>
<dbReference type="KEGG" id="spat:A0O21_09570"/>
<organism evidence="2 3">
    <name type="scientific">Streptococcus pantholopis</name>
    <dbReference type="NCBI Taxonomy" id="1811193"/>
    <lineage>
        <taxon>Bacteria</taxon>
        <taxon>Bacillati</taxon>
        <taxon>Bacillota</taxon>
        <taxon>Bacilli</taxon>
        <taxon>Lactobacillales</taxon>
        <taxon>Streptococcaceae</taxon>
        <taxon>Streptococcus</taxon>
    </lineage>
</organism>
<feature type="domain" description="Peptidase M16 C-terminal" evidence="1">
    <location>
        <begin position="187"/>
        <end position="348"/>
    </location>
</feature>
<sequence>MKIAQGVHLHLLKNRKFKTNHITFRFSGKLEEKTVARRVLVAQMLAAANAVYPTVQKFRERLADLYGADLSTKVSTKGLVHIVDIDLVFIKDSYSLTKTSVLEEMLNFLGAVLFAPLVSVAQYQSKIFDVEKKNMLHYLEADDEDSFSRSFLALKKLFFNQPDLKLSPYGYPDLFNSETAFTAYQEFQKMIKEDLLDIFIVGEFDDYRMLQLITKFPLENRQKDLQFSYRQVYKSITQEKIERRPVEQSVLQLGYHIPIQYDDPNYFSLLVLEGMIGGFDHSKLFTAVREKAGLAYTIGCQLDIYTGLLNVYTGIDKNNRNQVLKIINKQFADLKIGSFSSSLIQQTKLMLTESVKLSEDDTNAIIERTYNQHYLNINKQAEYWISKFESVSKEDIVNAASQIRLQAVYFLEGGQ</sequence>
<dbReference type="PANTHER" id="PTHR11851:SF186">
    <property type="entry name" value="INACTIVE METALLOPROTEASE YMFF-RELATED"/>
    <property type="match status" value="1"/>
</dbReference>
<dbReference type="Pfam" id="PF05193">
    <property type="entry name" value="Peptidase_M16_C"/>
    <property type="match status" value="1"/>
</dbReference>
<reference evidence="2 3" key="1">
    <citation type="journal article" date="2016" name="Int. J. Syst. Evol. Microbiol.">
        <title>Streptococcuspantholopis sp. nov., isolated from faeces of the Tibetan antelope (Pantholops hodgsonii).</title>
        <authorList>
            <person name="Bai X."/>
            <person name="Xiong Y."/>
            <person name="Lu S."/>
            <person name="Jin D."/>
            <person name="Lai X."/>
            <person name="Yang J."/>
            <person name="Niu L."/>
            <person name="Hu S."/>
            <person name="Meng X."/>
            <person name="Pu J."/>
            <person name="Ye C."/>
            <person name="Xu J."/>
        </authorList>
    </citation>
    <scope>NUCLEOTIDE SEQUENCE [LARGE SCALE GENOMIC DNA]</scope>
    <source>
        <strain evidence="2 3">TA 26</strain>
    </source>
</reference>
<dbReference type="InterPro" id="IPR007863">
    <property type="entry name" value="Peptidase_M16_C"/>
</dbReference>
<keyword evidence="3" id="KW-1185">Reference proteome</keyword>
<dbReference type="NCBIfam" id="NF047422">
    <property type="entry name" value="YfmF_fam"/>
    <property type="match status" value="1"/>
</dbReference>
<dbReference type="InterPro" id="IPR011249">
    <property type="entry name" value="Metalloenz_LuxS/M16"/>
</dbReference>
<evidence type="ECO:0000259" key="1">
    <source>
        <dbReference type="Pfam" id="PF05193"/>
    </source>
</evidence>
<dbReference type="SUPFAM" id="SSF63411">
    <property type="entry name" value="LuxS/MPP-like metallohydrolase"/>
    <property type="match status" value="2"/>
</dbReference>
<dbReference type="EMBL" id="CP014699">
    <property type="protein sequence ID" value="AND80227.1"/>
    <property type="molecule type" value="Genomic_DNA"/>
</dbReference>
<dbReference type="RefSeq" id="WP_067064643.1">
    <property type="nucleotide sequence ID" value="NZ_CP014699.1"/>
</dbReference>
<evidence type="ECO:0000313" key="3">
    <source>
        <dbReference type="Proteomes" id="UP000077317"/>
    </source>
</evidence>
<dbReference type="STRING" id="1811193.A0O21_09570"/>
<reference evidence="3" key="2">
    <citation type="submission" date="2016-03" db="EMBL/GenBank/DDBJ databases">
        <title>Streptococcus antelopensis sp. nov., isolated from the feces of the Tibetan antelope (Pantholops hodgsonii) in Hoh Xil National Nature Reserve, Qinghai, China.</title>
        <authorList>
            <person name="Bai X."/>
        </authorList>
    </citation>
    <scope>NUCLEOTIDE SEQUENCE [LARGE SCALE GENOMIC DNA]</scope>
    <source>
        <strain evidence="3">TA 26</strain>
    </source>
</reference>
<dbReference type="InterPro" id="IPR050361">
    <property type="entry name" value="MPP/UQCRC_Complex"/>
</dbReference>
<proteinExistence type="predicted"/>
<dbReference type="Proteomes" id="UP000077317">
    <property type="component" value="Chromosome"/>
</dbReference>
<dbReference type="GO" id="GO:0046872">
    <property type="term" value="F:metal ion binding"/>
    <property type="evidence" value="ECO:0007669"/>
    <property type="project" value="InterPro"/>
</dbReference>
<accession>A0A172Q9X3</accession>